<sequence>MNGLMQRSKILNGIEGMRPSSAASTAPSVRTPRAKAAGKSKAKAKAKGAKKEPRGVFDKKIEELADRARHDANRSPWPVLHLSSWIKTGMEADQFAGFFLLNGFKLDNLVQAEDNLELFWDRLQKYPRGLGKGSDCALVAGWLETILTPLDPATVPAKCRDMVVVAKWGISATGQFFRTLYHGDLWLSRSEAQTAESFGALARLAKIQDWRLFYMRPKLHMHMHVQLLGFVCAVCFYPVLLIAFGNLSGWKWNTNWKTALSGS</sequence>
<dbReference type="EMBL" id="CAMXCT030006726">
    <property type="protein sequence ID" value="CAL4806307.1"/>
    <property type="molecule type" value="Genomic_DNA"/>
</dbReference>
<feature type="compositionally biased region" description="Basic residues" evidence="1">
    <location>
        <begin position="32"/>
        <end position="48"/>
    </location>
</feature>
<keyword evidence="2" id="KW-0472">Membrane</keyword>
<evidence type="ECO:0000256" key="2">
    <source>
        <dbReference type="SAM" id="Phobius"/>
    </source>
</evidence>
<feature type="transmembrane region" description="Helical" evidence="2">
    <location>
        <begin position="225"/>
        <end position="247"/>
    </location>
</feature>
<feature type="region of interest" description="Disordered" evidence="1">
    <location>
        <begin position="1"/>
        <end position="54"/>
    </location>
</feature>
<reference evidence="3" key="1">
    <citation type="submission" date="2022-10" db="EMBL/GenBank/DDBJ databases">
        <authorList>
            <person name="Chen Y."/>
            <person name="Dougan E. K."/>
            <person name="Chan C."/>
            <person name="Rhodes N."/>
            <person name="Thang M."/>
        </authorList>
    </citation>
    <scope>NUCLEOTIDE SEQUENCE</scope>
</reference>
<gene>
    <name evidence="3" type="ORF">C1SCF055_LOCUS43524</name>
</gene>
<protein>
    <submittedName>
        <fullName evidence="5">Calcium-binding protein CML24</fullName>
    </submittedName>
</protein>
<name>A0A9P1GQH5_9DINO</name>
<evidence type="ECO:0000313" key="3">
    <source>
        <dbReference type="EMBL" id="CAI4018995.1"/>
    </source>
</evidence>
<dbReference type="AlphaFoldDB" id="A0A9P1GQH5"/>
<dbReference type="EMBL" id="CAMXCT010006726">
    <property type="protein sequence ID" value="CAI4018995.1"/>
    <property type="molecule type" value="Genomic_DNA"/>
</dbReference>
<dbReference type="Proteomes" id="UP001152797">
    <property type="component" value="Unassembled WGS sequence"/>
</dbReference>
<evidence type="ECO:0000313" key="4">
    <source>
        <dbReference type="EMBL" id="CAL1172370.1"/>
    </source>
</evidence>
<proteinExistence type="predicted"/>
<organism evidence="3">
    <name type="scientific">Cladocopium goreaui</name>
    <dbReference type="NCBI Taxonomy" id="2562237"/>
    <lineage>
        <taxon>Eukaryota</taxon>
        <taxon>Sar</taxon>
        <taxon>Alveolata</taxon>
        <taxon>Dinophyceae</taxon>
        <taxon>Suessiales</taxon>
        <taxon>Symbiodiniaceae</taxon>
        <taxon>Cladocopium</taxon>
    </lineage>
</organism>
<keyword evidence="2" id="KW-0812">Transmembrane</keyword>
<dbReference type="EMBL" id="CAMXCT020006726">
    <property type="protein sequence ID" value="CAL1172370.1"/>
    <property type="molecule type" value="Genomic_DNA"/>
</dbReference>
<evidence type="ECO:0000256" key="1">
    <source>
        <dbReference type="SAM" id="MobiDB-lite"/>
    </source>
</evidence>
<keyword evidence="2" id="KW-1133">Transmembrane helix</keyword>
<keyword evidence="6" id="KW-1185">Reference proteome</keyword>
<comment type="caution">
    <text evidence="3">The sequence shown here is derived from an EMBL/GenBank/DDBJ whole genome shotgun (WGS) entry which is preliminary data.</text>
</comment>
<reference evidence="4" key="2">
    <citation type="submission" date="2024-04" db="EMBL/GenBank/DDBJ databases">
        <authorList>
            <person name="Chen Y."/>
            <person name="Shah S."/>
            <person name="Dougan E. K."/>
            <person name="Thang M."/>
            <person name="Chan C."/>
        </authorList>
    </citation>
    <scope>NUCLEOTIDE SEQUENCE [LARGE SCALE GENOMIC DNA]</scope>
</reference>
<accession>A0A9P1GQH5</accession>
<evidence type="ECO:0000313" key="6">
    <source>
        <dbReference type="Proteomes" id="UP001152797"/>
    </source>
</evidence>
<evidence type="ECO:0000313" key="5">
    <source>
        <dbReference type="EMBL" id="CAL4806307.1"/>
    </source>
</evidence>